<accession>A0ABR1VZZ1</accession>
<keyword evidence="3" id="KW-1185">Reference proteome</keyword>
<feature type="transmembrane region" description="Helical" evidence="1">
    <location>
        <begin position="254"/>
        <end position="274"/>
    </location>
</feature>
<keyword evidence="1" id="KW-0472">Membrane</keyword>
<dbReference type="RefSeq" id="XP_066666439.1">
    <property type="nucleotide sequence ID" value="XM_066814477.1"/>
</dbReference>
<protein>
    <submittedName>
        <fullName evidence="2">Uncharacterized protein</fullName>
    </submittedName>
</protein>
<reference evidence="2 3" key="1">
    <citation type="submission" date="2023-01" db="EMBL/GenBank/DDBJ databases">
        <title>Analysis of 21 Apiospora genomes using comparative genomics revels a genus with tremendous synthesis potential of carbohydrate active enzymes and secondary metabolites.</title>
        <authorList>
            <person name="Sorensen T."/>
        </authorList>
    </citation>
    <scope>NUCLEOTIDE SEQUENCE [LARGE SCALE GENOMIC DNA]</scope>
    <source>
        <strain evidence="2 3">CBS 114990</strain>
    </source>
</reference>
<organism evidence="2 3">
    <name type="scientific">Apiospora hydei</name>
    <dbReference type="NCBI Taxonomy" id="1337664"/>
    <lineage>
        <taxon>Eukaryota</taxon>
        <taxon>Fungi</taxon>
        <taxon>Dikarya</taxon>
        <taxon>Ascomycota</taxon>
        <taxon>Pezizomycotina</taxon>
        <taxon>Sordariomycetes</taxon>
        <taxon>Xylariomycetidae</taxon>
        <taxon>Amphisphaeriales</taxon>
        <taxon>Apiosporaceae</taxon>
        <taxon>Apiospora</taxon>
    </lineage>
</organism>
<dbReference type="EMBL" id="JAQQWN010000007">
    <property type="protein sequence ID" value="KAK8075499.1"/>
    <property type="molecule type" value="Genomic_DNA"/>
</dbReference>
<evidence type="ECO:0000256" key="1">
    <source>
        <dbReference type="SAM" id="Phobius"/>
    </source>
</evidence>
<sequence length="341" mass="39870">MTFLWASAAQKIHADLRLCRAKVYRKCVAGWMDLRRRFWAAVHHPIDPDEDEGDPDNPGLQAICFLIKSFQIHVEFVALRRFNYWIGNAGLPAVALKREYLSPYLAGGDNYDSSASQWASNMIQRIPLELFLSACLLAVGSFLDIYVHTHEYFLNLESKKRWLNWNNKFHRDLWVISCVLITISAAIQIRAAYHVLYPMYQLLRPLCTLHLSRFLSGDSFMEGSSSIVHHWWPESVWRFAQVWSDTIWSFENRWSILTLLFVLAVVVPFVNLFINALWTFMYKSIEWIMVTARPNLHHNYTGYKTFGDYPVDFGRMLLGNWITICRSFLLRDATPSKDNHH</sequence>
<proteinExistence type="predicted"/>
<keyword evidence="1" id="KW-0812">Transmembrane</keyword>
<name>A0ABR1VZZ1_9PEZI</name>
<evidence type="ECO:0000313" key="3">
    <source>
        <dbReference type="Proteomes" id="UP001433268"/>
    </source>
</evidence>
<dbReference type="GeneID" id="92047537"/>
<comment type="caution">
    <text evidence="2">The sequence shown here is derived from an EMBL/GenBank/DDBJ whole genome shotgun (WGS) entry which is preliminary data.</text>
</comment>
<keyword evidence="1" id="KW-1133">Transmembrane helix</keyword>
<feature type="transmembrane region" description="Helical" evidence="1">
    <location>
        <begin position="130"/>
        <end position="153"/>
    </location>
</feature>
<gene>
    <name evidence="2" type="ORF">PG997_010162</name>
</gene>
<feature type="transmembrane region" description="Helical" evidence="1">
    <location>
        <begin position="173"/>
        <end position="193"/>
    </location>
</feature>
<evidence type="ECO:0000313" key="2">
    <source>
        <dbReference type="EMBL" id="KAK8075499.1"/>
    </source>
</evidence>
<dbReference type="Proteomes" id="UP001433268">
    <property type="component" value="Unassembled WGS sequence"/>
</dbReference>